<reference evidence="3" key="1">
    <citation type="submission" date="2021-08" db="EMBL/GenBank/DDBJ databases">
        <authorList>
            <person name="Zhang H."/>
            <person name="Xu M."/>
            <person name="Yu Z."/>
            <person name="Yang L."/>
            <person name="Cai Y."/>
        </authorList>
    </citation>
    <scope>NUCLEOTIDE SEQUENCE</scope>
    <source>
        <strain evidence="3">CHL1</strain>
    </source>
</reference>
<accession>A0A9E6UPA9</accession>
<dbReference type="KEGG" id="cmet:K6K41_23060"/>
<evidence type="ECO:0000313" key="3">
    <source>
        <dbReference type="EMBL" id="QZN99554.1"/>
    </source>
</evidence>
<dbReference type="RefSeq" id="WP_261402638.1">
    <property type="nucleotide sequence ID" value="NZ_CP081869.1"/>
</dbReference>
<dbReference type="Proteomes" id="UP000825701">
    <property type="component" value="Chromosome"/>
</dbReference>
<keyword evidence="4" id="KW-1185">Reference proteome</keyword>
<feature type="region of interest" description="Disordered" evidence="1">
    <location>
        <begin position="1154"/>
        <end position="1178"/>
    </location>
</feature>
<name>A0A9E6UPA9_9HYPH</name>
<dbReference type="Gene3D" id="2.60.120.260">
    <property type="entry name" value="Galactose-binding domain-like"/>
    <property type="match status" value="1"/>
</dbReference>
<proteinExistence type="predicted"/>
<evidence type="ECO:0000313" key="4">
    <source>
        <dbReference type="Proteomes" id="UP000825701"/>
    </source>
</evidence>
<evidence type="ECO:0000256" key="1">
    <source>
        <dbReference type="SAM" id="MobiDB-lite"/>
    </source>
</evidence>
<dbReference type="EMBL" id="CP081869">
    <property type="protein sequence ID" value="QZN99554.1"/>
    <property type="molecule type" value="Genomic_DNA"/>
</dbReference>
<protein>
    <recommendedName>
        <fullName evidence="2">Tip attachment protein J domain-containing protein</fullName>
    </recommendedName>
</protein>
<feature type="compositionally biased region" description="Low complexity" evidence="1">
    <location>
        <begin position="1159"/>
        <end position="1174"/>
    </location>
</feature>
<organism evidence="3 4">
    <name type="scientific">Chenggangzhangella methanolivorans</name>
    <dbReference type="NCBI Taxonomy" id="1437009"/>
    <lineage>
        <taxon>Bacteria</taxon>
        <taxon>Pseudomonadati</taxon>
        <taxon>Pseudomonadota</taxon>
        <taxon>Alphaproteobacteria</taxon>
        <taxon>Hyphomicrobiales</taxon>
        <taxon>Methylopilaceae</taxon>
        <taxon>Chenggangzhangella</taxon>
    </lineage>
</organism>
<dbReference type="InterPro" id="IPR032876">
    <property type="entry name" value="J_dom"/>
</dbReference>
<feature type="domain" description="Tip attachment protein J" evidence="2">
    <location>
        <begin position="327"/>
        <end position="488"/>
    </location>
</feature>
<dbReference type="Pfam" id="PF13550">
    <property type="entry name" value="Phage-tail_3"/>
    <property type="match status" value="1"/>
</dbReference>
<sequence length="2126" mass="227868">MAVFSVLGAALTAGSFATAIGQVALAVGLSLGSQLLRQALAPDPEKPQTGIQGKIQTDGDSVGRSFLLGTSFTSGSLVYAGTFGTDGDQDNLYLAQVIQLSDLPIRSLDRIYVSEDWHDIQWNDTSWPFGAPVKDMGNIRDDGTVATQCMWVRFYDGTQTTADPKMVNWFGAPGPRRWTNKHIGKGCAYVVVISRWKSSVFSSFPQLGFECQGLKLYNPANDGSVGGSGSQRFDNQSTWGGVTGDTLSAVQIYNIMRGLKWNGSHFYGMQKMTARRLPAEHWIAQIQKCAELVPVSNSNDKDDAADTGAETEPRYRSGAEVLLENPVADTIKDLMSACTGRMAEMGGLYKLHVGKPGDPVFSITDEDILVTSEQSFTPFFGLADTVNGIVARFPNRREGWAMKDSNPLTTPAYEAEDGGRRLLKDVQLPMVPYRGQVFRLKREALKVHRNTRQHSFTLGPRAQVLEPADVISWSSDRNGYAAKRFSVDRRRRLPNGNVMVDVTECNFSDYDPPARNEYPKLVDGPLVPKLPPKKVVTNLVASPATVTQGGKKRPAIRLTYAAGNLVEDMDGLLWELRIPGQNDRIADGYTKDLDGDVKIHPQVLVSEQAYEVRAKFDPSTGRREALWSDWIAVTTPKARLSDDDLDDDTRPLTPNAPTITSSFDQKARGALRTLVSVSWIDKPNDRFVDYEVFWRLNAGQWESKRTASSDRRVRFRCKPGDTVEAYILSRNRLCNASAPSATATHVAASKSSNASAPSGWDVVGTFRGFRITGNKPTADDHDFFEVFYQDAATPAPVGATPATVTEIRKPRVDLTGFNTNDLRFFWVRAVDTSGNPTNWFYFGSARADKKVADDDIDDVTAPLQPDPPTISSTFQQKGRRALRSLVTVSWVDKPGDKFSDYEVFWRINGGAWESKRTKSDERTLRFRCAPADAVQARIMARSRLGNESVKSTITSHTAAAKSANTTLPTGWAAVGVLKGFRLKGDRVTVEDHDFFEVYYQAASTPAPTAATVATETEIRKPRLDLSGFDTGDVRSFWVRTVDTSGFASTWVSLGSATVATKIKDNDVDDVEKPLQPNAPVITSGFQQKGRGALRTLVQISWTDKANDKFSDYELSYRVNAGSWRSTRTKSADRTFFFRCQPGDVVQAQLISRNRLGNESPPSATTTHTAAAKSSNTDTPSGWNAVGTLKGFRLKGDKPAADDFDYFELFYQAASSPAPTLATVATETFIRKPRVDLTGFETGDVRSFWIRSVDTSGYISAWVSLGAATAGTKIKDVDLDDTALATPAAPTITSVFAQKAKGGLRSQVTIAFAASAGAADYEVEWRIGASGEWTSQRTKSADLKVKFRASPGDQVQARVWARNKVQTESSKSATATHTVVGKGGVPAAPSGSVEAAFKGAKVTLAKSTDDDFDSFELLDQATQTPAPTAASTPTVFGVTTTRVDLTALANGQARHFWARRRDTSDGVSAWTYLGQSTATGVQNSDLTGVIDDTSAASGFTFPGIVANAAALPAIGARTPKFIWAIAENRIYQQNAAGTGWTATNDATLILGQLVAAQIAVGTLTADRFAVGAQFGANLVANPSADSGSTNGWGRVEGNNRVLTTTGPAGRGGSASFRITGSAGATAYGCRAFPVQAGKVYSVRAALQASSGVANGVFVRMSYLNSRPTNESLLIGSGVTGVDARSGSDDLDGWNGSKALAGDVWTDVSTTWTAPTGAQWASLSFYRWTNMGAVELFFDAIEVREQLTGVSIADNTITAAKANINDLIVSGLALFNGAAWIKSAFVESLSGDKVELNTLRVGKQIILEDFANLIPDNYFRSVAPSGAMWAAGGSNVPVAASLPLQADGGRALAFGGAVAAPAGDTLLGYVNATPFPVKAGKKYKWSWSARYDNAAGTGTARMMVYWYDVNGAGVGANTIGIWSAATEGVSVLPSADAGGSDTVTAPAGAVSAVVQFRRDAAANGGTDSGLVYVFDAIFKRPGDETIINRGVLTRMIEDNAISDYAQATTGANALAQTTWVDRSAAGVVYPGGTARVQVSGMISLSALASGTVTGQCSVEIRASAPGVATAVVKSWTLPVFDKAAAWGFSFLHNPGPAATLTYTISLRRDTTPSFTVVESNIVVGNVKK</sequence>
<feature type="region of interest" description="Disordered" evidence="1">
    <location>
        <begin position="642"/>
        <end position="661"/>
    </location>
</feature>
<gene>
    <name evidence="3" type="ORF">K6K41_23060</name>
</gene>
<evidence type="ECO:0000259" key="2">
    <source>
        <dbReference type="Pfam" id="PF13550"/>
    </source>
</evidence>